<protein>
    <submittedName>
        <fullName evidence="3">Protein CHROMATIN REMODELING 20 isoform X1</fullName>
    </submittedName>
</protein>
<accession>A0AAQ3KH76</accession>
<feature type="region of interest" description="Disordered" evidence="2">
    <location>
        <begin position="31"/>
        <end position="75"/>
    </location>
</feature>
<evidence type="ECO:0000313" key="3">
    <source>
        <dbReference type="EMBL" id="WOL07355.1"/>
    </source>
</evidence>
<dbReference type="EMBL" id="CP136894">
    <property type="protein sequence ID" value="WOL07355.1"/>
    <property type="molecule type" value="Genomic_DNA"/>
</dbReference>
<dbReference type="Proteomes" id="UP001327560">
    <property type="component" value="Chromosome 5"/>
</dbReference>
<name>A0AAQ3KH76_9LILI</name>
<feature type="coiled-coil region" evidence="1">
    <location>
        <begin position="116"/>
        <end position="162"/>
    </location>
</feature>
<feature type="compositionally biased region" description="Acidic residues" evidence="2">
    <location>
        <begin position="66"/>
        <end position="75"/>
    </location>
</feature>
<organism evidence="3 4">
    <name type="scientific">Canna indica</name>
    <name type="common">Indian-shot</name>
    <dbReference type="NCBI Taxonomy" id="4628"/>
    <lineage>
        <taxon>Eukaryota</taxon>
        <taxon>Viridiplantae</taxon>
        <taxon>Streptophyta</taxon>
        <taxon>Embryophyta</taxon>
        <taxon>Tracheophyta</taxon>
        <taxon>Spermatophyta</taxon>
        <taxon>Magnoliopsida</taxon>
        <taxon>Liliopsida</taxon>
        <taxon>Zingiberales</taxon>
        <taxon>Cannaceae</taxon>
        <taxon>Canna</taxon>
    </lineage>
</organism>
<keyword evidence="1" id="KW-0175">Coiled coil</keyword>
<keyword evidence="4" id="KW-1185">Reference proteome</keyword>
<reference evidence="3 4" key="1">
    <citation type="submission" date="2023-10" db="EMBL/GenBank/DDBJ databases">
        <title>Chromosome-scale genome assembly provides insights into flower coloration mechanisms of Canna indica.</title>
        <authorList>
            <person name="Li C."/>
        </authorList>
    </citation>
    <scope>NUCLEOTIDE SEQUENCE [LARGE SCALE GENOMIC DNA]</scope>
    <source>
        <tissue evidence="3">Flower</tissue>
    </source>
</reference>
<evidence type="ECO:0000313" key="4">
    <source>
        <dbReference type="Proteomes" id="UP001327560"/>
    </source>
</evidence>
<feature type="compositionally biased region" description="Basic and acidic residues" evidence="2">
    <location>
        <begin position="31"/>
        <end position="65"/>
    </location>
</feature>
<evidence type="ECO:0000256" key="2">
    <source>
        <dbReference type="SAM" id="MobiDB-lite"/>
    </source>
</evidence>
<evidence type="ECO:0000256" key="1">
    <source>
        <dbReference type="SAM" id="Coils"/>
    </source>
</evidence>
<dbReference type="AlphaFoldDB" id="A0AAQ3KH76"/>
<gene>
    <name evidence="3" type="ORF">Cni_G16095</name>
</gene>
<sequence length="221" mass="25135">MEVVVLEEENGVEHIIDECRENDDCIHLKEDKKGDLHTVEHGKDDNEIQPKEHSESGADGKVEEMHDSDEDVESESFEMLVDGLDSEQRSSSFSDDEPKSEAPLTEAELDELVSEFLEVQSKAVEAQESLAQVERELELAISNEMKIFIEEWEDALDDLETQSAILMLVVIDNLKKLKIFFSYQNANVPNFCCLMCFKDGFADLGALVMLLWLMLDAYDNH</sequence>
<proteinExistence type="predicted"/>